<accession>A0A821D7Y3</accession>
<gene>
    <name evidence="2" type="ORF">TIS948_LOCUS33115</name>
    <name evidence="3" type="ORF">UJA718_LOCUS31842</name>
</gene>
<dbReference type="Proteomes" id="UP000663873">
    <property type="component" value="Unassembled WGS sequence"/>
</dbReference>
<organism evidence="3 4">
    <name type="scientific">Rotaria socialis</name>
    <dbReference type="NCBI Taxonomy" id="392032"/>
    <lineage>
        <taxon>Eukaryota</taxon>
        <taxon>Metazoa</taxon>
        <taxon>Spiralia</taxon>
        <taxon>Gnathifera</taxon>
        <taxon>Rotifera</taxon>
        <taxon>Eurotatoria</taxon>
        <taxon>Bdelloidea</taxon>
        <taxon>Philodinida</taxon>
        <taxon>Philodinidae</taxon>
        <taxon>Rotaria</taxon>
    </lineage>
</organism>
<evidence type="ECO:0000259" key="1">
    <source>
        <dbReference type="Pfam" id="PF13340"/>
    </source>
</evidence>
<protein>
    <recommendedName>
        <fullName evidence="1">Insertion element IS402-like domain-containing protein</fullName>
    </recommendedName>
</protein>
<reference evidence="3" key="1">
    <citation type="submission" date="2021-02" db="EMBL/GenBank/DDBJ databases">
        <authorList>
            <person name="Nowell W R."/>
        </authorList>
    </citation>
    <scope>NUCLEOTIDE SEQUENCE</scope>
</reference>
<sequence>MYSVLDKDIIKKEIVPYLPLAKRGFQTTVPLEEIVNAILYKLKTGVQWHQLPVKALFKGDSLCWNSVYYHYRKWCVNGVIKKCWTSILEKNKSKLDLSSVDFDGSHTSAIRGGEQVDYQGRKKRKTTNALYLSDRQGLPLAISEPVAGNHNDLYDIEVQFEVVTGTLEQANISVEGLFFNADAGFDSKKFRACCESKEIHANVCFNKRNGKADRDEYFD</sequence>
<dbReference type="Pfam" id="PF13340">
    <property type="entry name" value="DUF4096"/>
    <property type="match status" value="1"/>
</dbReference>
<dbReference type="EMBL" id="CAJNXB010006122">
    <property type="protein sequence ID" value="CAF3467876.1"/>
    <property type="molecule type" value="Genomic_DNA"/>
</dbReference>
<evidence type="ECO:0000313" key="3">
    <source>
        <dbReference type="EMBL" id="CAF4617633.1"/>
    </source>
</evidence>
<dbReference type="InterPro" id="IPR025161">
    <property type="entry name" value="IS402-like_dom"/>
</dbReference>
<name>A0A821D7Y3_9BILA</name>
<evidence type="ECO:0000313" key="4">
    <source>
        <dbReference type="Proteomes" id="UP000663873"/>
    </source>
</evidence>
<evidence type="ECO:0000313" key="2">
    <source>
        <dbReference type="EMBL" id="CAF3467876.1"/>
    </source>
</evidence>
<dbReference type="PANTHER" id="PTHR30007:SF0">
    <property type="entry name" value="TRANSPOSASE"/>
    <property type="match status" value="1"/>
</dbReference>
<feature type="domain" description="Insertion element IS402-like" evidence="1">
    <location>
        <begin position="14"/>
        <end position="83"/>
    </location>
</feature>
<dbReference type="PANTHER" id="PTHR30007">
    <property type="entry name" value="PHP DOMAIN PROTEIN"/>
    <property type="match status" value="1"/>
</dbReference>
<dbReference type="EMBL" id="CAJOBP010026982">
    <property type="protein sequence ID" value="CAF4617633.1"/>
    <property type="molecule type" value="Genomic_DNA"/>
</dbReference>
<keyword evidence="4" id="KW-1185">Reference proteome</keyword>
<comment type="caution">
    <text evidence="3">The sequence shown here is derived from an EMBL/GenBank/DDBJ whole genome shotgun (WGS) entry which is preliminary data.</text>
</comment>
<dbReference type="AlphaFoldDB" id="A0A821D7Y3"/>
<dbReference type="Proteomes" id="UP000663825">
    <property type="component" value="Unassembled WGS sequence"/>
</dbReference>
<proteinExistence type="predicted"/>